<name>A0AAW0RKF5_9HYPO</name>
<protein>
    <submittedName>
        <fullName evidence="2">Uncharacterized protein</fullName>
    </submittedName>
</protein>
<sequence>MSPVQTRAGASTDVPKRGLNSPTHNGRQEAQKVSDTKKDNDGNLTTLRSNRKDASLTDAKRPKLQGETSEKSMPEIVEMGILYYFIRGRVEIDEPKSLDDIARGYLIMRPLPKDTDLTERPLPDGLTVRLLALPKKRLPQSVRDRFMAFVDGTDISYSNLTSSFLSPREYETKTAGMRHVPNATPVGEGVYAIIQSENETHLAYISTLPENKSELQQQLGFHERGSFLISTKNPKFGGPAYARLPTPPEYPHNY</sequence>
<dbReference type="PANTHER" id="PTHR34776">
    <property type="entry name" value="F17F16.3 PROTEIN"/>
    <property type="match status" value="1"/>
</dbReference>
<comment type="caution">
    <text evidence="2">The sequence shown here is derived from an EMBL/GenBank/DDBJ whole genome shotgun (WGS) entry which is preliminary data.</text>
</comment>
<reference evidence="2 3" key="1">
    <citation type="submission" date="2020-02" db="EMBL/GenBank/DDBJ databases">
        <title>Comparative genomics of the hypocrealean fungal genus Beauvera.</title>
        <authorList>
            <person name="Showalter D.N."/>
            <person name="Bushley K.E."/>
            <person name="Rehner S.A."/>
        </authorList>
    </citation>
    <scope>NUCLEOTIDE SEQUENCE [LARGE SCALE GENOMIC DNA]</scope>
    <source>
        <strain evidence="2 3">ARSEF4384</strain>
    </source>
</reference>
<feature type="compositionally biased region" description="Basic and acidic residues" evidence="1">
    <location>
        <begin position="26"/>
        <end position="41"/>
    </location>
</feature>
<proteinExistence type="predicted"/>
<accession>A0AAW0RKF5</accession>
<dbReference type="EMBL" id="JAAHCF010000649">
    <property type="protein sequence ID" value="KAK8142570.1"/>
    <property type="molecule type" value="Genomic_DNA"/>
</dbReference>
<dbReference type="Proteomes" id="UP001397290">
    <property type="component" value="Unassembled WGS sequence"/>
</dbReference>
<keyword evidence="3" id="KW-1185">Reference proteome</keyword>
<dbReference type="PANTHER" id="PTHR34776:SF1">
    <property type="entry name" value="F17F16.3 PROTEIN"/>
    <property type="match status" value="1"/>
</dbReference>
<evidence type="ECO:0000256" key="1">
    <source>
        <dbReference type="SAM" id="MobiDB-lite"/>
    </source>
</evidence>
<evidence type="ECO:0000313" key="2">
    <source>
        <dbReference type="EMBL" id="KAK8142570.1"/>
    </source>
</evidence>
<evidence type="ECO:0000313" key="3">
    <source>
        <dbReference type="Proteomes" id="UP001397290"/>
    </source>
</evidence>
<dbReference type="AlphaFoldDB" id="A0AAW0RKF5"/>
<feature type="region of interest" description="Disordered" evidence="1">
    <location>
        <begin position="1"/>
        <end position="72"/>
    </location>
</feature>
<organism evidence="2 3">
    <name type="scientific">Beauveria asiatica</name>
    <dbReference type="NCBI Taxonomy" id="1069075"/>
    <lineage>
        <taxon>Eukaryota</taxon>
        <taxon>Fungi</taxon>
        <taxon>Dikarya</taxon>
        <taxon>Ascomycota</taxon>
        <taxon>Pezizomycotina</taxon>
        <taxon>Sordariomycetes</taxon>
        <taxon>Hypocreomycetidae</taxon>
        <taxon>Hypocreales</taxon>
        <taxon>Cordycipitaceae</taxon>
        <taxon>Beauveria</taxon>
    </lineage>
</organism>
<feature type="compositionally biased region" description="Basic and acidic residues" evidence="1">
    <location>
        <begin position="50"/>
        <end position="61"/>
    </location>
</feature>
<gene>
    <name evidence="2" type="ORF">G3M48_008551</name>
</gene>